<feature type="active site" evidence="3">
    <location>
        <position position="174"/>
    </location>
</feature>
<evidence type="ECO:0000256" key="2">
    <source>
        <dbReference type="ARBA" id="ARBA00023027"/>
    </source>
</evidence>
<name>A0A5E4YZB5_9BURK</name>
<dbReference type="AlphaFoldDB" id="A0A5E4YZB5"/>
<dbReference type="Pfam" id="PF14833">
    <property type="entry name" value="NAD_binding_11"/>
    <property type="match status" value="1"/>
</dbReference>
<dbReference type="InterPro" id="IPR008927">
    <property type="entry name" value="6-PGluconate_DH-like_C_sf"/>
</dbReference>
<reference evidence="6 7" key="1">
    <citation type="submission" date="2019-08" db="EMBL/GenBank/DDBJ databases">
        <authorList>
            <person name="Peeters C."/>
        </authorList>
    </citation>
    <scope>NUCLEOTIDE SEQUENCE [LARGE SCALE GENOMIC DNA]</scope>
    <source>
        <strain evidence="6 7">LMG 31011</strain>
    </source>
</reference>
<dbReference type="GO" id="GO:0050661">
    <property type="term" value="F:NADP binding"/>
    <property type="evidence" value="ECO:0007669"/>
    <property type="project" value="InterPro"/>
</dbReference>
<dbReference type="Pfam" id="PF03446">
    <property type="entry name" value="NAD_binding_2"/>
    <property type="match status" value="1"/>
</dbReference>
<dbReference type="InterPro" id="IPR006115">
    <property type="entry name" value="6PGDH_NADP-bd"/>
</dbReference>
<evidence type="ECO:0000256" key="3">
    <source>
        <dbReference type="PIRSR" id="PIRSR000103-1"/>
    </source>
</evidence>
<protein>
    <submittedName>
        <fullName evidence="6">2-hydroxy-3-oxopropionate reductase</fullName>
    </submittedName>
</protein>
<dbReference type="EMBL" id="CABPSN010000010">
    <property type="protein sequence ID" value="VVE54219.1"/>
    <property type="molecule type" value="Genomic_DNA"/>
</dbReference>
<organism evidence="6 7">
    <name type="scientific">Pandoraea aquatica</name>
    <dbReference type="NCBI Taxonomy" id="2508290"/>
    <lineage>
        <taxon>Bacteria</taxon>
        <taxon>Pseudomonadati</taxon>
        <taxon>Pseudomonadota</taxon>
        <taxon>Betaproteobacteria</taxon>
        <taxon>Burkholderiales</taxon>
        <taxon>Burkholderiaceae</taxon>
        <taxon>Pandoraea</taxon>
    </lineage>
</organism>
<dbReference type="Gene3D" id="1.10.1040.10">
    <property type="entry name" value="N-(1-d-carboxylethyl)-l-norvaline Dehydrogenase, domain 2"/>
    <property type="match status" value="1"/>
</dbReference>
<dbReference type="InterPro" id="IPR029154">
    <property type="entry name" value="HIBADH-like_NADP-bd"/>
</dbReference>
<sequence length="300" mass="31103">MTTPRVGFCGIGRMGEPMTQRLLAAGHDVAVWNRSAAKLGALTDAGAIACVTPQALGECVDIALLCLGDGKAVEEVVFGEHGLVHAATPPRYLVDHSTLSPALTRNLAKRWHEATGSVWIDAPVSGGTGGAQAGTLAIMAGGPADAIDAVTPVLRAFSSRVTRMGDIGAGQTTKLANQAIVATTLAGLAEAFVLAKRSGIDTAAVPSALQGGWADSVLMQTLWPRMVTPPDFATGTVRVILKDLDAIAELAHASATVQRVLPEVRRLLKDAAERGMADWDLSQVFRIGEAESKAESAPNA</sequence>
<dbReference type="RefSeq" id="WP_150578242.1">
    <property type="nucleotide sequence ID" value="NZ_CABPSN010000010.1"/>
</dbReference>
<accession>A0A5E4YZB5</accession>
<evidence type="ECO:0000259" key="4">
    <source>
        <dbReference type="Pfam" id="PF03446"/>
    </source>
</evidence>
<evidence type="ECO:0000313" key="6">
    <source>
        <dbReference type="EMBL" id="VVE54219.1"/>
    </source>
</evidence>
<dbReference type="InterPro" id="IPR015815">
    <property type="entry name" value="HIBADH-related"/>
</dbReference>
<dbReference type="OrthoDB" id="9777604at2"/>
<dbReference type="InterPro" id="IPR013328">
    <property type="entry name" value="6PGD_dom2"/>
</dbReference>
<feature type="domain" description="3-hydroxyisobutyrate dehydrogenase-like NAD-binding" evidence="5">
    <location>
        <begin position="168"/>
        <end position="286"/>
    </location>
</feature>
<evidence type="ECO:0000313" key="7">
    <source>
        <dbReference type="Proteomes" id="UP000366819"/>
    </source>
</evidence>
<dbReference type="PANTHER" id="PTHR43060">
    <property type="entry name" value="3-HYDROXYISOBUTYRATE DEHYDROGENASE-LIKE 1, MITOCHONDRIAL-RELATED"/>
    <property type="match status" value="1"/>
</dbReference>
<keyword evidence="2" id="KW-0520">NAD</keyword>
<dbReference type="Gene3D" id="3.40.50.720">
    <property type="entry name" value="NAD(P)-binding Rossmann-like Domain"/>
    <property type="match status" value="1"/>
</dbReference>
<gene>
    <name evidence="6" type="ORF">PAQ31011_04925</name>
</gene>
<dbReference type="Proteomes" id="UP000366819">
    <property type="component" value="Unassembled WGS sequence"/>
</dbReference>
<dbReference type="SUPFAM" id="SSF51735">
    <property type="entry name" value="NAD(P)-binding Rossmann-fold domains"/>
    <property type="match status" value="1"/>
</dbReference>
<evidence type="ECO:0000256" key="1">
    <source>
        <dbReference type="ARBA" id="ARBA00023002"/>
    </source>
</evidence>
<dbReference type="SUPFAM" id="SSF48179">
    <property type="entry name" value="6-phosphogluconate dehydrogenase C-terminal domain-like"/>
    <property type="match status" value="1"/>
</dbReference>
<dbReference type="InterPro" id="IPR036291">
    <property type="entry name" value="NAD(P)-bd_dom_sf"/>
</dbReference>
<dbReference type="PIRSF" id="PIRSF000103">
    <property type="entry name" value="HIBADH"/>
    <property type="match status" value="1"/>
</dbReference>
<keyword evidence="7" id="KW-1185">Reference proteome</keyword>
<dbReference type="PANTHER" id="PTHR43060:SF15">
    <property type="entry name" value="3-HYDROXYISOBUTYRATE DEHYDROGENASE-LIKE 1, MITOCHONDRIAL-RELATED"/>
    <property type="match status" value="1"/>
</dbReference>
<dbReference type="GO" id="GO:0016491">
    <property type="term" value="F:oxidoreductase activity"/>
    <property type="evidence" value="ECO:0007669"/>
    <property type="project" value="UniProtKB-KW"/>
</dbReference>
<feature type="domain" description="6-phosphogluconate dehydrogenase NADP-binding" evidence="4">
    <location>
        <begin position="5"/>
        <end position="165"/>
    </location>
</feature>
<evidence type="ECO:0000259" key="5">
    <source>
        <dbReference type="Pfam" id="PF14833"/>
    </source>
</evidence>
<dbReference type="GO" id="GO:0051287">
    <property type="term" value="F:NAD binding"/>
    <property type="evidence" value="ECO:0007669"/>
    <property type="project" value="InterPro"/>
</dbReference>
<proteinExistence type="predicted"/>
<keyword evidence="1" id="KW-0560">Oxidoreductase</keyword>